<dbReference type="Gene3D" id="3.40.30.10">
    <property type="entry name" value="Glutaredoxin"/>
    <property type="match status" value="1"/>
</dbReference>
<dbReference type="PANTHER" id="PTHR30041:SF8">
    <property type="entry name" value="PROTEIN YFFB"/>
    <property type="match status" value="1"/>
</dbReference>
<dbReference type="Pfam" id="PF03960">
    <property type="entry name" value="ArsC"/>
    <property type="match status" value="1"/>
</dbReference>
<comment type="similarity">
    <text evidence="1 2">Belongs to the ArsC family.</text>
</comment>
<name>A0A420WDA2_9PROT</name>
<comment type="caution">
    <text evidence="3">The sequence shown here is derived from an EMBL/GenBank/DDBJ whole genome shotgun (WGS) entry which is preliminary data.</text>
</comment>
<sequence length="115" mass="12772">MTLSVYHLKTCDTCRKAIKALTQSGLSPELIDVRADGVSESQIKYWAETLGYEAVLNTRSTTWRGLEASEKTDVNLEKAVALIAEHPTLIKRPIITDGHTITVGWKTDAQDVWLS</sequence>
<dbReference type="PANTHER" id="PTHR30041">
    <property type="entry name" value="ARSENATE REDUCTASE"/>
    <property type="match status" value="1"/>
</dbReference>
<accession>A0A420WDA2</accession>
<dbReference type="InterPro" id="IPR036249">
    <property type="entry name" value="Thioredoxin-like_sf"/>
</dbReference>
<dbReference type="FunCoup" id="A0A420WDA2">
    <property type="interactions" value="101"/>
</dbReference>
<dbReference type="RefSeq" id="WP_121100967.1">
    <property type="nucleotide sequence ID" value="NZ_RBII01000002.1"/>
</dbReference>
<dbReference type="SUPFAM" id="SSF52833">
    <property type="entry name" value="Thioredoxin-like"/>
    <property type="match status" value="1"/>
</dbReference>
<reference evidence="3 4" key="1">
    <citation type="submission" date="2018-10" db="EMBL/GenBank/DDBJ databases">
        <title>Genomic Encyclopedia of Type Strains, Phase IV (KMG-IV): sequencing the most valuable type-strain genomes for metagenomic binning, comparative biology and taxonomic classification.</title>
        <authorList>
            <person name="Goeker M."/>
        </authorList>
    </citation>
    <scope>NUCLEOTIDE SEQUENCE [LARGE SCALE GENOMIC DNA]</scope>
    <source>
        <strain evidence="3 4">DSM 22008</strain>
    </source>
</reference>
<dbReference type="InParanoid" id="A0A420WDA2"/>
<dbReference type="Proteomes" id="UP000282211">
    <property type="component" value="Unassembled WGS sequence"/>
</dbReference>
<dbReference type="PROSITE" id="PS51353">
    <property type="entry name" value="ARSC"/>
    <property type="match status" value="1"/>
</dbReference>
<dbReference type="EMBL" id="RBII01000002">
    <property type="protein sequence ID" value="RKQ69014.1"/>
    <property type="molecule type" value="Genomic_DNA"/>
</dbReference>
<dbReference type="InterPro" id="IPR006660">
    <property type="entry name" value="Arsenate_reductase-like"/>
</dbReference>
<dbReference type="NCBIfam" id="TIGR01617">
    <property type="entry name" value="arsC_related"/>
    <property type="match status" value="1"/>
</dbReference>
<keyword evidence="4" id="KW-1185">Reference proteome</keyword>
<dbReference type="InterPro" id="IPR006504">
    <property type="entry name" value="Tscrpt_reg_Spx/MgsR"/>
</dbReference>
<gene>
    <name evidence="3" type="ORF">DES40_1792</name>
</gene>
<dbReference type="OrthoDB" id="9803749at2"/>
<evidence type="ECO:0000313" key="3">
    <source>
        <dbReference type="EMBL" id="RKQ69014.1"/>
    </source>
</evidence>
<evidence type="ECO:0000256" key="1">
    <source>
        <dbReference type="ARBA" id="ARBA00007198"/>
    </source>
</evidence>
<evidence type="ECO:0000256" key="2">
    <source>
        <dbReference type="PROSITE-ProRule" id="PRU01282"/>
    </source>
</evidence>
<proteinExistence type="inferred from homology"/>
<dbReference type="AlphaFoldDB" id="A0A420WDA2"/>
<organism evidence="3 4">
    <name type="scientific">Litorimonas taeanensis</name>
    <dbReference type="NCBI Taxonomy" id="568099"/>
    <lineage>
        <taxon>Bacteria</taxon>
        <taxon>Pseudomonadati</taxon>
        <taxon>Pseudomonadota</taxon>
        <taxon>Alphaproteobacteria</taxon>
        <taxon>Maricaulales</taxon>
        <taxon>Robiginitomaculaceae</taxon>
    </lineage>
</organism>
<evidence type="ECO:0000313" key="4">
    <source>
        <dbReference type="Proteomes" id="UP000282211"/>
    </source>
</evidence>
<protein>
    <submittedName>
        <fullName evidence="3">Arsenate reductase</fullName>
    </submittedName>
</protein>